<dbReference type="InterPro" id="IPR035940">
    <property type="entry name" value="CAP_sf"/>
</dbReference>
<keyword evidence="5" id="KW-1185">Reference proteome</keyword>
<dbReference type="Gene3D" id="3.40.33.10">
    <property type="entry name" value="CAP"/>
    <property type="match status" value="1"/>
</dbReference>
<dbReference type="Pfam" id="PF00395">
    <property type="entry name" value="SLH"/>
    <property type="match status" value="3"/>
</dbReference>
<dbReference type="RefSeq" id="WP_335962618.1">
    <property type="nucleotide sequence ID" value="NZ_JAXBLX010000031.1"/>
</dbReference>
<proteinExistence type="predicted"/>
<evidence type="ECO:0000256" key="2">
    <source>
        <dbReference type="SAM" id="SignalP"/>
    </source>
</evidence>
<feature type="domain" description="SLH" evidence="3">
    <location>
        <begin position="88"/>
        <end position="142"/>
    </location>
</feature>
<keyword evidence="1 2" id="KW-0732">Signal</keyword>
<feature type="signal peptide" evidence="2">
    <location>
        <begin position="1"/>
        <end position="23"/>
    </location>
</feature>
<sequence length="339" mass="38155">MNFKRFCLAFILALTVSMSPTHATSDTFKDISQNLWAKEEINYLYQNDIIGGYRDGTFRSTNPITRLQAARMIVKALDLNTKGRPAPNLNDIDKTFTDYDLVATVVDEGIINGRNGNFMPGAPLTRGQMAAILVRAFDLKGTWDGEFNDIHQTYTFYDDIHALAANGITTGFSSDHTFRPGQNTTRAHFSVFLTRTLQGDQTSKQPVQEKPDQGISAIEAKVIELTNDERRKKGLLVLKADNSLGVVAREKSNDMQTNNYFSHTSPTYGSPFDMLNEFNVSYYKAGENIAKGHQTAEQVVKAWMNSEGHRANILNKDFTHIGIGYNQNGHYWTQMFIRK</sequence>
<dbReference type="CDD" id="cd05379">
    <property type="entry name" value="CAP_bacterial"/>
    <property type="match status" value="1"/>
</dbReference>
<evidence type="ECO:0000259" key="3">
    <source>
        <dbReference type="PROSITE" id="PS51272"/>
    </source>
</evidence>
<reference evidence="4 5" key="1">
    <citation type="submission" date="2024-09" db="EMBL/GenBank/DDBJ databases">
        <authorList>
            <person name="Sun Q."/>
            <person name="Mori K."/>
        </authorList>
    </citation>
    <scope>NUCLEOTIDE SEQUENCE [LARGE SCALE GENOMIC DNA]</scope>
    <source>
        <strain evidence="4 5">NCAIM B.02610</strain>
    </source>
</reference>
<dbReference type="PANTHER" id="PTHR31157:SF1">
    <property type="entry name" value="SCP DOMAIN-CONTAINING PROTEIN"/>
    <property type="match status" value="1"/>
</dbReference>
<dbReference type="PROSITE" id="PS51272">
    <property type="entry name" value="SLH"/>
    <property type="match status" value="3"/>
</dbReference>
<name>A0ABV6K9Q4_9BACI</name>
<feature type="domain" description="SLH" evidence="3">
    <location>
        <begin position="143"/>
        <end position="207"/>
    </location>
</feature>
<comment type="caution">
    <text evidence="4">The sequence shown here is derived from an EMBL/GenBank/DDBJ whole genome shotgun (WGS) entry which is preliminary data.</text>
</comment>
<dbReference type="InterPro" id="IPR014044">
    <property type="entry name" value="CAP_dom"/>
</dbReference>
<dbReference type="PANTHER" id="PTHR31157">
    <property type="entry name" value="SCP DOMAIN-CONTAINING PROTEIN"/>
    <property type="match status" value="1"/>
</dbReference>
<evidence type="ECO:0000313" key="4">
    <source>
        <dbReference type="EMBL" id="MFC0469979.1"/>
    </source>
</evidence>
<gene>
    <name evidence="4" type="ORF">ACFFHM_05355</name>
</gene>
<accession>A0ABV6K9Q4</accession>
<dbReference type="EMBL" id="JBHLUX010000015">
    <property type="protein sequence ID" value="MFC0469979.1"/>
    <property type="molecule type" value="Genomic_DNA"/>
</dbReference>
<feature type="domain" description="SLH" evidence="3">
    <location>
        <begin position="24"/>
        <end position="87"/>
    </location>
</feature>
<dbReference type="Proteomes" id="UP001589838">
    <property type="component" value="Unassembled WGS sequence"/>
</dbReference>
<dbReference type="InterPro" id="IPR001119">
    <property type="entry name" value="SLH_dom"/>
</dbReference>
<protein>
    <submittedName>
        <fullName evidence="4">S-layer homology domain-containing protein</fullName>
    </submittedName>
</protein>
<feature type="chain" id="PRO_5047105864" evidence="2">
    <location>
        <begin position="24"/>
        <end position="339"/>
    </location>
</feature>
<organism evidence="4 5">
    <name type="scientific">Halalkalibacter kiskunsagensis</name>
    <dbReference type="NCBI Taxonomy" id="1548599"/>
    <lineage>
        <taxon>Bacteria</taxon>
        <taxon>Bacillati</taxon>
        <taxon>Bacillota</taxon>
        <taxon>Bacilli</taxon>
        <taxon>Bacillales</taxon>
        <taxon>Bacillaceae</taxon>
        <taxon>Halalkalibacter</taxon>
    </lineage>
</organism>
<dbReference type="NCBIfam" id="TIGR02909">
    <property type="entry name" value="spore_YkwD"/>
    <property type="match status" value="1"/>
</dbReference>
<dbReference type="SUPFAM" id="SSF55797">
    <property type="entry name" value="PR-1-like"/>
    <property type="match status" value="1"/>
</dbReference>
<evidence type="ECO:0000313" key="5">
    <source>
        <dbReference type="Proteomes" id="UP001589838"/>
    </source>
</evidence>
<evidence type="ECO:0000256" key="1">
    <source>
        <dbReference type="ARBA" id="ARBA00022729"/>
    </source>
</evidence>
<dbReference type="Pfam" id="PF00188">
    <property type="entry name" value="CAP"/>
    <property type="match status" value="1"/>
</dbReference>
<dbReference type="InterPro" id="IPR014258">
    <property type="entry name" value="CAP_domain_YkwD-like"/>
</dbReference>